<dbReference type="EMBL" id="LN649230">
    <property type="protein sequence ID" value="CEI61153.1"/>
    <property type="molecule type" value="Genomic_DNA"/>
</dbReference>
<organism evidence="1 2">
    <name type="scientific">Fusarium venenatum</name>
    <dbReference type="NCBI Taxonomy" id="56646"/>
    <lineage>
        <taxon>Eukaryota</taxon>
        <taxon>Fungi</taxon>
        <taxon>Dikarya</taxon>
        <taxon>Ascomycota</taxon>
        <taxon>Pezizomycotina</taxon>
        <taxon>Sordariomycetes</taxon>
        <taxon>Hypocreomycetidae</taxon>
        <taxon>Hypocreales</taxon>
        <taxon>Nectriaceae</taxon>
        <taxon>Fusarium</taxon>
    </lineage>
</organism>
<dbReference type="AlphaFoldDB" id="A0A2L2T168"/>
<evidence type="ECO:0000313" key="2">
    <source>
        <dbReference type="Proteomes" id="UP000245910"/>
    </source>
</evidence>
<accession>A0A2L2T168</accession>
<dbReference type="Proteomes" id="UP000245910">
    <property type="component" value="Chromosome II"/>
</dbReference>
<keyword evidence="2" id="KW-1185">Reference proteome</keyword>
<sequence>MTMEHYDLVVDSDCIDKANKVVGLLHIALACLAEDSTDAALGNRLTLCGGTGVTAQGSETWPTVAVCCDVLPTAWAAEWRVEAGGCVGSNTSLGSIELFAGAAEHHVSVYRYTRIK</sequence>
<protein>
    <submittedName>
        <fullName evidence="1">Uncharacterized protein</fullName>
    </submittedName>
</protein>
<reference evidence="2" key="1">
    <citation type="submission" date="2014-10" db="EMBL/GenBank/DDBJ databases">
        <authorList>
            <person name="King R."/>
        </authorList>
    </citation>
    <scope>NUCLEOTIDE SEQUENCE [LARGE SCALE GENOMIC DNA]</scope>
    <source>
        <strain evidence="2">A3/5</strain>
    </source>
</reference>
<proteinExistence type="predicted"/>
<name>A0A2L2T168_9HYPO</name>
<evidence type="ECO:0000313" key="1">
    <source>
        <dbReference type="EMBL" id="CEI61153.1"/>
    </source>
</evidence>